<accession>A0A1J0VXA7</accession>
<name>A0A1J0VXA7_9NOCA</name>
<dbReference type="Proteomes" id="UP000183810">
    <property type="component" value="Chromosome"/>
</dbReference>
<protein>
    <submittedName>
        <fullName evidence="1">Uncharacterized protein</fullName>
    </submittedName>
</protein>
<organism evidence="1 2">
    <name type="scientific">Nocardia mangyaensis</name>
    <dbReference type="NCBI Taxonomy" id="2213200"/>
    <lineage>
        <taxon>Bacteria</taxon>
        <taxon>Bacillati</taxon>
        <taxon>Actinomycetota</taxon>
        <taxon>Actinomycetes</taxon>
        <taxon>Mycobacteriales</taxon>
        <taxon>Nocardiaceae</taxon>
        <taxon>Nocardia</taxon>
    </lineage>
</organism>
<evidence type="ECO:0000313" key="1">
    <source>
        <dbReference type="EMBL" id="APE36637.1"/>
    </source>
</evidence>
<reference evidence="1" key="1">
    <citation type="submission" date="2016-11" db="EMBL/GenBank/DDBJ databases">
        <authorList>
            <person name="Jaros S."/>
            <person name="Januszkiewicz K."/>
            <person name="Wedrychowicz H."/>
        </authorList>
    </citation>
    <scope>NUCLEOTIDE SEQUENCE [LARGE SCALE GENOMIC DNA]</scope>
    <source>
        <strain evidence="1">Y48</strain>
    </source>
</reference>
<gene>
    <name evidence="1" type="ORF">BOX37_24970</name>
</gene>
<proteinExistence type="predicted"/>
<evidence type="ECO:0000313" key="2">
    <source>
        <dbReference type="Proteomes" id="UP000183810"/>
    </source>
</evidence>
<dbReference type="AlphaFoldDB" id="A0A1J0VXA7"/>
<dbReference type="EMBL" id="CP018082">
    <property type="protein sequence ID" value="APE36637.1"/>
    <property type="molecule type" value="Genomic_DNA"/>
</dbReference>
<dbReference type="KEGG" id="nsl:BOX37_24970"/>
<keyword evidence="2" id="KW-1185">Reference proteome</keyword>
<sequence length="85" mass="9032">MRGHRPVLNGAVAMIDWAPKPVTVSHLREILDYFGKCPSCGYPARAAELIMIHSDGSVSATATGTCELPCGWSGPVAITTMTARM</sequence>